<gene>
    <name evidence="2" type="ORF">TRIP_B200634</name>
</gene>
<feature type="region of interest" description="Disordered" evidence="1">
    <location>
        <begin position="40"/>
        <end position="82"/>
    </location>
</feature>
<organism evidence="2">
    <name type="scientific">Uncultured Desulfatiglans sp</name>
    <dbReference type="NCBI Taxonomy" id="1748965"/>
    <lineage>
        <taxon>Bacteria</taxon>
        <taxon>Pseudomonadati</taxon>
        <taxon>Thermodesulfobacteriota</taxon>
        <taxon>Desulfobacteria</taxon>
        <taxon>Desulfatiglandales</taxon>
        <taxon>Desulfatiglandaceae</taxon>
        <taxon>Desulfatiglans</taxon>
        <taxon>environmental samples</taxon>
    </lineage>
</organism>
<accession>A0A653A3B2</accession>
<protein>
    <submittedName>
        <fullName evidence="2">Uncharacterized protein</fullName>
    </submittedName>
</protein>
<evidence type="ECO:0000313" key="2">
    <source>
        <dbReference type="EMBL" id="VBB42494.1"/>
    </source>
</evidence>
<dbReference type="EMBL" id="UPXX01000013">
    <property type="protein sequence ID" value="VBB42494.1"/>
    <property type="molecule type" value="Genomic_DNA"/>
</dbReference>
<reference evidence="2" key="1">
    <citation type="submission" date="2018-07" db="EMBL/GenBank/DDBJ databases">
        <authorList>
            <consortium name="Genoscope - CEA"/>
            <person name="William W."/>
        </authorList>
    </citation>
    <scope>NUCLEOTIDE SEQUENCE</scope>
    <source>
        <strain evidence="2">IK1</strain>
    </source>
</reference>
<sequence length="96" mass="10958">MVGPVRWGEYFAPISASGWVKKPDERDGGRERQQFEALMYRQEKTDDQPAGNRDQDDSERKRLQRTLDADTDSGTTLQDTSEEDAELLGRLVDIVI</sequence>
<proteinExistence type="predicted"/>
<feature type="compositionally biased region" description="Basic and acidic residues" evidence="1">
    <location>
        <begin position="41"/>
        <end position="68"/>
    </location>
</feature>
<name>A0A653A3B2_UNCDX</name>
<dbReference type="AlphaFoldDB" id="A0A653A3B2"/>
<evidence type="ECO:0000256" key="1">
    <source>
        <dbReference type="SAM" id="MobiDB-lite"/>
    </source>
</evidence>